<comment type="caution">
    <text evidence="2">The sequence shown here is derived from an EMBL/GenBank/DDBJ whole genome shotgun (WGS) entry which is preliminary data.</text>
</comment>
<dbReference type="RefSeq" id="WP_253771408.1">
    <property type="nucleotide sequence ID" value="NZ_JAMTCK010000006.1"/>
</dbReference>
<gene>
    <name evidence="2" type="ORF">LX83_002839</name>
</gene>
<proteinExistence type="predicted"/>
<keyword evidence="1" id="KW-0472">Membrane</keyword>
<reference evidence="2" key="1">
    <citation type="submission" date="2022-06" db="EMBL/GenBank/DDBJ databases">
        <title>Genomic Encyclopedia of Archaeal and Bacterial Type Strains, Phase II (KMG-II): from individual species to whole genera.</title>
        <authorList>
            <person name="Goeker M."/>
        </authorList>
    </citation>
    <scope>NUCLEOTIDE SEQUENCE</scope>
    <source>
        <strain evidence="2">DSM 43935</strain>
    </source>
</reference>
<evidence type="ECO:0000256" key="1">
    <source>
        <dbReference type="SAM" id="Phobius"/>
    </source>
</evidence>
<keyword evidence="3" id="KW-1185">Reference proteome</keyword>
<sequence>MVAPDEPAPVLFAERGASWWPVLWGPAFALVGLGAEAATGGGHPVVWLLTGLALAVAAAVWVQARRRVCSVELTPFTLRQGREVLPVARIAAVTDVGLPAGAAVLGGGWTPPRGTTGLPVRLDTGVVVLAWARDLAGLRAALTRLLATTTSDNA</sequence>
<dbReference type="EMBL" id="JAMTCK010000006">
    <property type="protein sequence ID" value="MCP2165980.1"/>
    <property type="molecule type" value="Genomic_DNA"/>
</dbReference>
<organism evidence="2 3">
    <name type="scientific">Goodfellowiella coeruleoviolacea</name>
    <dbReference type="NCBI Taxonomy" id="334858"/>
    <lineage>
        <taxon>Bacteria</taxon>
        <taxon>Bacillati</taxon>
        <taxon>Actinomycetota</taxon>
        <taxon>Actinomycetes</taxon>
        <taxon>Pseudonocardiales</taxon>
        <taxon>Pseudonocardiaceae</taxon>
        <taxon>Goodfellowiella</taxon>
    </lineage>
</organism>
<name>A0AAE3KGB4_9PSEU</name>
<evidence type="ECO:0008006" key="4">
    <source>
        <dbReference type="Google" id="ProtNLM"/>
    </source>
</evidence>
<accession>A0AAE3KGB4</accession>
<evidence type="ECO:0000313" key="3">
    <source>
        <dbReference type="Proteomes" id="UP001206128"/>
    </source>
</evidence>
<dbReference type="AlphaFoldDB" id="A0AAE3KGB4"/>
<keyword evidence="1" id="KW-1133">Transmembrane helix</keyword>
<dbReference type="Proteomes" id="UP001206128">
    <property type="component" value="Unassembled WGS sequence"/>
</dbReference>
<protein>
    <recommendedName>
        <fullName evidence="4">DUF3093 domain-containing protein</fullName>
    </recommendedName>
</protein>
<evidence type="ECO:0000313" key="2">
    <source>
        <dbReference type="EMBL" id="MCP2165980.1"/>
    </source>
</evidence>
<feature type="transmembrane region" description="Helical" evidence="1">
    <location>
        <begin position="45"/>
        <end position="64"/>
    </location>
</feature>
<keyword evidence="1" id="KW-0812">Transmembrane</keyword>